<dbReference type="PROSITE" id="PS51902">
    <property type="entry name" value="CLPX_ZB"/>
    <property type="match status" value="1"/>
</dbReference>
<organism evidence="3 4">
    <name type="scientific">Fimbriimonas ginsengisoli</name>
    <dbReference type="NCBI Taxonomy" id="1005039"/>
    <lineage>
        <taxon>Bacteria</taxon>
        <taxon>Bacillati</taxon>
        <taxon>Armatimonadota</taxon>
        <taxon>Fimbriimonadia</taxon>
        <taxon>Fimbriimonadales</taxon>
        <taxon>Fimbriimonadaceae</taxon>
        <taxon>Fimbriimonas</taxon>
    </lineage>
</organism>
<dbReference type="Gene3D" id="3.40.50.300">
    <property type="entry name" value="P-loop containing nucleotide triphosphate hydrolases"/>
    <property type="match status" value="1"/>
</dbReference>
<dbReference type="InterPro" id="IPR059188">
    <property type="entry name" value="Znf_CLPX-like"/>
</dbReference>
<proteinExistence type="inferred from homology"/>
<evidence type="ECO:0000256" key="1">
    <source>
        <dbReference type="PROSITE-ProRule" id="PRU01250"/>
    </source>
</evidence>
<dbReference type="InterPro" id="IPR038366">
    <property type="entry name" value="Znf_CppX_C4_sf"/>
</dbReference>
<keyword evidence="1" id="KW-0479">Metal-binding</keyword>
<dbReference type="GO" id="GO:0016887">
    <property type="term" value="F:ATP hydrolysis activity"/>
    <property type="evidence" value="ECO:0007669"/>
    <property type="project" value="TreeGrafter"/>
</dbReference>
<feature type="binding site" evidence="1">
    <location>
        <position position="14"/>
    </location>
    <ligand>
        <name>Zn(2+)</name>
        <dbReference type="ChEBI" id="CHEBI:29105"/>
    </ligand>
</feature>
<evidence type="ECO:0000313" key="3">
    <source>
        <dbReference type="EMBL" id="MBI1756312.1"/>
    </source>
</evidence>
<dbReference type="InterPro" id="IPR050052">
    <property type="entry name" value="ATP-dep_Clp_protease_ClpX"/>
</dbReference>
<evidence type="ECO:0000259" key="2">
    <source>
        <dbReference type="PROSITE" id="PS51902"/>
    </source>
</evidence>
<dbReference type="GO" id="GO:0046983">
    <property type="term" value="F:protein dimerization activity"/>
    <property type="evidence" value="ECO:0007669"/>
    <property type="project" value="UniProtKB-UniRule"/>
</dbReference>
<gene>
    <name evidence="3" type="ORF">HYR64_04300</name>
</gene>
<sequence>MAKTLERRDQCCLCGKTKEQVKKLIVGLHGAVCSDCIDLCNDILHNESDRGIPTSPTVVRPTTVASLASTVPKPKEIVQFLNGYVVGQEPAKRALSVAVYNHYKRINDKSDDEVELQKSNILMVGPTGSG</sequence>
<feature type="binding site" evidence="1">
    <location>
        <position position="11"/>
    </location>
    <ligand>
        <name>Zn(2+)</name>
        <dbReference type="ChEBI" id="CHEBI:29105"/>
    </ligand>
</feature>
<dbReference type="SMART" id="SM00994">
    <property type="entry name" value="zf-C4_ClpX"/>
    <property type="match status" value="1"/>
</dbReference>
<feature type="domain" description="ClpX-type ZB" evidence="2">
    <location>
        <begin position="1"/>
        <end position="52"/>
    </location>
</feature>
<feature type="binding site" evidence="1">
    <location>
        <position position="33"/>
    </location>
    <ligand>
        <name>Zn(2+)</name>
        <dbReference type="ChEBI" id="CHEBI:29105"/>
    </ligand>
</feature>
<dbReference type="GO" id="GO:0008270">
    <property type="term" value="F:zinc ion binding"/>
    <property type="evidence" value="ECO:0007669"/>
    <property type="project" value="UniProtKB-UniRule"/>
</dbReference>
<keyword evidence="3" id="KW-0547">Nucleotide-binding</keyword>
<keyword evidence="3" id="KW-0378">Hydrolase</keyword>
<reference evidence="3" key="1">
    <citation type="submission" date="2020-07" db="EMBL/GenBank/DDBJ databases">
        <title>Huge and variable diversity of episymbiotic CPR bacteria and DPANN archaea in groundwater ecosystems.</title>
        <authorList>
            <person name="He C.Y."/>
            <person name="Keren R."/>
            <person name="Whittaker M."/>
            <person name="Farag I.F."/>
            <person name="Doudna J."/>
            <person name="Cate J.H.D."/>
            <person name="Banfield J.F."/>
        </authorList>
    </citation>
    <scope>NUCLEOTIDE SEQUENCE</scope>
    <source>
        <strain evidence="3">NC_groundwater_17_Pr7_B-0.1um_64_12</strain>
    </source>
</reference>
<dbReference type="Proteomes" id="UP000727962">
    <property type="component" value="Unassembled WGS sequence"/>
</dbReference>
<feature type="non-terminal residue" evidence="3">
    <location>
        <position position="130"/>
    </location>
</feature>
<keyword evidence="1" id="KW-0862">Zinc</keyword>
<dbReference type="GO" id="GO:0006457">
    <property type="term" value="P:protein folding"/>
    <property type="evidence" value="ECO:0007669"/>
    <property type="project" value="UniProtKB-UniRule"/>
</dbReference>
<dbReference type="PANTHER" id="PTHR48102">
    <property type="entry name" value="ATP-DEPENDENT CLP PROTEASE ATP-BINDING SUBUNIT CLPX-LIKE, MITOCHONDRIAL-RELATED"/>
    <property type="match status" value="1"/>
</dbReference>
<dbReference type="InterPro" id="IPR027417">
    <property type="entry name" value="P-loop_NTPase"/>
</dbReference>
<feature type="binding site" evidence="1">
    <location>
        <position position="36"/>
    </location>
    <ligand>
        <name>Zn(2+)</name>
        <dbReference type="ChEBI" id="CHEBI:29105"/>
    </ligand>
</feature>
<dbReference type="GO" id="GO:0051082">
    <property type="term" value="F:unfolded protein binding"/>
    <property type="evidence" value="ECO:0007669"/>
    <property type="project" value="UniProtKB-UniRule"/>
</dbReference>
<name>A0A931PU93_FIMGI</name>
<accession>A0A931PU93</accession>
<dbReference type="PANTHER" id="PTHR48102:SF7">
    <property type="entry name" value="ATP-DEPENDENT CLP PROTEASE ATP-BINDING SUBUNIT CLPX-LIKE, MITOCHONDRIAL"/>
    <property type="match status" value="1"/>
</dbReference>
<dbReference type="SUPFAM" id="SSF52540">
    <property type="entry name" value="P-loop containing nucleoside triphosphate hydrolases"/>
    <property type="match status" value="1"/>
</dbReference>
<dbReference type="GO" id="GO:0008233">
    <property type="term" value="F:peptidase activity"/>
    <property type="evidence" value="ECO:0007669"/>
    <property type="project" value="UniProtKB-KW"/>
</dbReference>
<keyword evidence="3" id="KW-0645">Protease</keyword>
<dbReference type="Pfam" id="PF06689">
    <property type="entry name" value="zf-C4_ClpX"/>
    <property type="match status" value="1"/>
</dbReference>
<dbReference type="EMBL" id="JACOSL010000027">
    <property type="protein sequence ID" value="MBI1756312.1"/>
    <property type="molecule type" value="Genomic_DNA"/>
</dbReference>
<dbReference type="Gene3D" id="6.20.220.10">
    <property type="entry name" value="ClpX chaperone, C4-type zinc finger domain"/>
    <property type="match status" value="1"/>
</dbReference>
<comment type="caution">
    <text evidence="3">The sequence shown here is derived from an EMBL/GenBank/DDBJ whole genome shotgun (WGS) entry which is preliminary data.</text>
</comment>
<evidence type="ECO:0000313" key="4">
    <source>
        <dbReference type="Proteomes" id="UP000727962"/>
    </source>
</evidence>
<dbReference type="GO" id="GO:0005524">
    <property type="term" value="F:ATP binding"/>
    <property type="evidence" value="ECO:0007669"/>
    <property type="project" value="UniProtKB-KW"/>
</dbReference>
<protein>
    <submittedName>
        <fullName evidence="3">ATP-dependent Clp protease ATP-binding subunit ClpX</fullName>
    </submittedName>
</protein>
<keyword evidence="3" id="KW-0067">ATP-binding</keyword>
<dbReference type="SUPFAM" id="SSF57716">
    <property type="entry name" value="Glucocorticoid receptor-like (DNA-binding domain)"/>
    <property type="match status" value="1"/>
</dbReference>
<comment type="similarity">
    <text evidence="1">Belongs to the ClpX chaperone family.</text>
</comment>
<dbReference type="GO" id="GO:0051603">
    <property type="term" value="P:proteolysis involved in protein catabolic process"/>
    <property type="evidence" value="ECO:0007669"/>
    <property type="project" value="TreeGrafter"/>
</dbReference>
<dbReference type="AlphaFoldDB" id="A0A931PU93"/>
<keyword evidence="1" id="KW-0143">Chaperone</keyword>
<dbReference type="InterPro" id="IPR010603">
    <property type="entry name" value="Znf_CppX_C4"/>
</dbReference>